<name>A0A9N9IY04_9GLOM</name>
<protein>
    <submittedName>
        <fullName evidence="1">7611_t:CDS:1</fullName>
    </submittedName>
</protein>
<dbReference type="PANTHER" id="PTHR31973">
    <property type="entry name" value="POLYPROTEIN, PUTATIVE-RELATED"/>
    <property type="match status" value="1"/>
</dbReference>
<keyword evidence="2" id="KW-1185">Reference proteome</keyword>
<sequence length="196" mass="22110">FREDSNQIQKTGSTHGSYLVKFAASLIQDIAVLKPRNIVNRVCLEVGAKVSYIAAWRSKAANKKHKSEEIDRSYQCIKPLLDYLLIANPKSITSFEVNNENQFVCIFICFLPWIKATEYCKPVFTIDAYHLKSSYNGVYFCTNIIEGDGKLVSVAFAIGSVENSTLHIEKFDEIMEEISDIHAEAAIYLKEIPSTT</sequence>
<dbReference type="PANTHER" id="PTHR31973:SF187">
    <property type="entry name" value="MUTATOR TRANSPOSASE MUDRA PROTEIN"/>
    <property type="match status" value="1"/>
</dbReference>
<organism evidence="1 2">
    <name type="scientific">Dentiscutata erythropus</name>
    <dbReference type="NCBI Taxonomy" id="1348616"/>
    <lineage>
        <taxon>Eukaryota</taxon>
        <taxon>Fungi</taxon>
        <taxon>Fungi incertae sedis</taxon>
        <taxon>Mucoromycota</taxon>
        <taxon>Glomeromycotina</taxon>
        <taxon>Glomeromycetes</taxon>
        <taxon>Diversisporales</taxon>
        <taxon>Gigasporaceae</taxon>
        <taxon>Dentiscutata</taxon>
    </lineage>
</organism>
<dbReference type="Proteomes" id="UP000789405">
    <property type="component" value="Unassembled WGS sequence"/>
</dbReference>
<dbReference type="EMBL" id="CAJVPY010016305">
    <property type="protein sequence ID" value="CAG8756372.1"/>
    <property type="molecule type" value="Genomic_DNA"/>
</dbReference>
<accession>A0A9N9IY04</accession>
<proteinExistence type="predicted"/>
<dbReference type="OrthoDB" id="683469at2759"/>
<comment type="caution">
    <text evidence="1">The sequence shown here is derived from an EMBL/GenBank/DDBJ whole genome shotgun (WGS) entry which is preliminary data.</text>
</comment>
<reference evidence="1" key="1">
    <citation type="submission" date="2021-06" db="EMBL/GenBank/DDBJ databases">
        <authorList>
            <person name="Kallberg Y."/>
            <person name="Tangrot J."/>
            <person name="Rosling A."/>
        </authorList>
    </citation>
    <scope>NUCLEOTIDE SEQUENCE</scope>
    <source>
        <strain evidence="1">MA453B</strain>
    </source>
</reference>
<evidence type="ECO:0000313" key="1">
    <source>
        <dbReference type="EMBL" id="CAG8756372.1"/>
    </source>
</evidence>
<dbReference type="AlphaFoldDB" id="A0A9N9IY04"/>
<gene>
    <name evidence="1" type="ORF">DERYTH_LOCUS17369</name>
</gene>
<evidence type="ECO:0000313" key="2">
    <source>
        <dbReference type="Proteomes" id="UP000789405"/>
    </source>
</evidence>
<feature type="non-terminal residue" evidence="1">
    <location>
        <position position="1"/>
    </location>
</feature>